<keyword evidence="2" id="KW-1283">Bacterial microcompartment</keyword>
<dbReference type="OrthoDB" id="196195at2"/>
<dbReference type="EMBL" id="JMKI01000016">
    <property type="protein sequence ID" value="KEJ92739.1"/>
    <property type="molecule type" value="Genomic_DNA"/>
</dbReference>
<evidence type="ECO:0000256" key="2">
    <source>
        <dbReference type="ARBA" id="ARBA00024446"/>
    </source>
</evidence>
<evidence type="ECO:0000313" key="3">
    <source>
        <dbReference type="EMBL" id="KEJ92739.1"/>
    </source>
</evidence>
<protein>
    <submittedName>
        <fullName evidence="3">Ethanolamine utilization protein EutN</fullName>
    </submittedName>
</protein>
<dbReference type="eggNOG" id="COG4576">
    <property type="taxonomic scope" value="Bacteria"/>
</dbReference>
<proteinExistence type="predicted"/>
<dbReference type="RefSeq" id="WP_037975015.1">
    <property type="nucleotide sequence ID" value="NZ_CALIAO010000018.1"/>
</dbReference>
<dbReference type="CDD" id="cd01614">
    <property type="entry name" value="EutN_CcmL"/>
    <property type="match status" value="1"/>
</dbReference>
<dbReference type="GeneID" id="90983074"/>
<accession>A0A073ISG6</accession>
<comment type="subcellular location">
    <subcellularLocation>
        <location evidence="1">Bacterial microcompartment</location>
    </subcellularLocation>
</comment>
<sequence length="93" mass="9581">MKIAKVIGNIWATRKEPRLSGYKLLLLQPENIIDASPDGPPIVATDLIGAGVGEAVIYVGGSSARSASGDMSLPVDATVIAIIDNHDVNAASL</sequence>
<dbReference type="GO" id="GO:0031469">
    <property type="term" value="C:bacterial microcompartment"/>
    <property type="evidence" value="ECO:0007669"/>
    <property type="project" value="UniProtKB-SubCell"/>
</dbReference>
<dbReference type="PANTHER" id="PTHR36539">
    <property type="entry name" value="ETHANOLAMINE UTILIZATION PROTEIN EUTN"/>
    <property type="match status" value="1"/>
</dbReference>
<reference evidence="3 4" key="1">
    <citation type="submission" date="2014-04" db="EMBL/GenBank/DDBJ databases">
        <title>Draft Genome Sequence of Synergistes jonesii.</title>
        <authorList>
            <person name="Coil D.A."/>
            <person name="Eisen J.A."/>
            <person name="Holland-Moritz H.E."/>
        </authorList>
    </citation>
    <scope>NUCLEOTIDE SEQUENCE [LARGE SCALE GENOMIC DNA]</scope>
    <source>
        <strain evidence="3 4">78-1</strain>
    </source>
</reference>
<name>A0A073ISG6_9BACT</name>
<dbReference type="Proteomes" id="UP000027665">
    <property type="component" value="Unassembled WGS sequence"/>
</dbReference>
<evidence type="ECO:0000313" key="4">
    <source>
        <dbReference type="Proteomes" id="UP000027665"/>
    </source>
</evidence>
<dbReference type="PATRIC" id="fig|2754.20.peg.2570"/>
<keyword evidence="4" id="KW-1185">Reference proteome</keyword>
<dbReference type="STRING" id="2754.EH55_00755"/>
<dbReference type="InterPro" id="IPR036677">
    <property type="entry name" value="EutN_CcmL_sf"/>
</dbReference>
<dbReference type="Gene3D" id="2.40.50.220">
    <property type="entry name" value="EutN/Ccml"/>
    <property type="match status" value="1"/>
</dbReference>
<dbReference type="PROSITE" id="PS51932">
    <property type="entry name" value="BMV"/>
    <property type="match status" value="1"/>
</dbReference>
<dbReference type="Pfam" id="PF03319">
    <property type="entry name" value="EutN_CcmL"/>
    <property type="match status" value="1"/>
</dbReference>
<dbReference type="InterPro" id="IPR004992">
    <property type="entry name" value="EutN_CcmL"/>
</dbReference>
<dbReference type="SUPFAM" id="SSF159133">
    <property type="entry name" value="EutN/CcmL-like"/>
    <property type="match status" value="1"/>
</dbReference>
<evidence type="ECO:0000256" key="1">
    <source>
        <dbReference type="ARBA" id="ARBA00024322"/>
    </source>
</evidence>
<comment type="caution">
    <text evidence="3">The sequence shown here is derived from an EMBL/GenBank/DDBJ whole genome shotgun (WGS) entry which is preliminary data.</text>
</comment>
<organism evidence="3 4">
    <name type="scientific">Synergistes jonesii</name>
    <dbReference type="NCBI Taxonomy" id="2754"/>
    <lineage>
        <taxon>Bacteria</taxon>
        <taxon>Thermotogati</taxon>
        <taxon>Synergistota</taxon>
        <taxon>Synergistia</taxon>
        <taxon>Synergistales</taxon>
        <taxon>Synergistaceae</taxon>
        <taxon>Synergistes</taxon>
    </lineage>
</organism>
<gene>
    <name evidence="3" type="ORF">EH55_00755</name>
</gene>
<dbReference type="AlphaFoldDB" id="A0A073ISG6"/>